<protein>
    <recommendedName>
        <fullName evidence="3">Ankyrin repeat domain-containing protein</fullName>
    </recommendedName>
</protein>
<proteinExistence type="predicted"/>
<name>A0A9X2GQ39_9ACTN</name>
<keyword evidence="2" id="KW-1185">Reference proteome</keyword>
<reference evidence="1" key="1">
    <citation type="submission" date="2022-06" db="EMBL/GenBank/DDBJ databases">
        <title>Sequencing the genomes of 1000 actinobacteria strains.</title>
        <authorList>
            <person name="Klenk H.-P."/>
        </authorList>
    </citation>
    <scope>NUCLEOTIDE SEQUENCE</scope>
    <source>
        <strain evidence="1">DSM 46694</strain>
    </source>
</reference>
<dbReference type="AlphaFoldDB" id="A0A9X2GQ39"/>
<sequence>MAHGAPLIKPSSPEDHRVTLRLILYSVADIMPQRAAGADGHHMEQDEVSTWDGVTQRSGYKRRVIEGRDSLAQAARDGDWSAVFALLDEHPGWINSGRVGGGSGYAPLHQAAWHGAEAGLAHRLVARGAWRTLRTAQGERAVDIAERRGHHHLLAPLTPVIRHPLPAETMRSMQRHFHALIHERAGDLITDQRLRLPELETLTEQRNPASWFTVPGMYGGFSYRLEQAQLIVESWFRVVGGSGQRHVVDEHGARLVAEGFV</sequence>
<accession>A0A9X2GQ39</accession>
<gene>
    <name evidence="1" type="ORF">HD597_008885</name>
</gene>
<dbReference type="SUPFAM" id="SSF48403">
    <property type="entry name" value="Ankyrin repeat"/>
    <property type="match status" value="1"/>
</dbReference>
<dbReference type="InterPro" id="IPR036770">
    <property type="entry name" value="Ankyrin_rpt-contain_sf"/>
</dbReference>
<evidence type="ECO:0008006" key="3">
    <source>
        <dbReference type="Google" id="ProtNLM"/>
    </source>
</evidence>
<dbReference type="RefSeq" id="WP_253751846.1">
    <property type="nucleotide sequence ID" value="NZ_BAABKA010000064.1"/>
</dbReference>
<organism evidence="1 2">
    <name type="scientific">Nonomuraea thailandensis</name>
    <dbReference type="NCBI Taxonomy" id="1188745"/>
    <lineage>
        <taxon>Bacteria</taxon>
        <taxon>Bacillati</taxon>
        <taxon>Actinomycetota</taxon>
        <taxon>Actinomycetes</taxon>
        <taxon>Streptosporangiales</taxon>
        <taxon>Streptosporangiaceae</taxon>
        <taxon>Nonomuraea</taxon>
    </lineage>
</organism>
<evidence type="ECO:0000313" key="2">
    <source>
        <dbReference type="Proteomes" id="UP001139648"/>
    </source>
</evidence>
<dbReference type="EMBL" id="JAMZEB010000002">
    <property type="protein sequence ID" value="MCP2361865.1"/>
    <property type="molecule type" value="Genomic_DNA"/>
</dbReference>
<evidence type="ECO:0000313" key="1">
    <source>
        <dbReference type="EMBL" id="MCP2361865.1"/>
    </source>
</evidence>
<dbReference type="Gene3D" id="1.25.40.20">
    <property type="entry name" value="Ankyrin repeat-containing domain"/>
    <property type="match status" value="1"/>
</dbReference>
<dbReference type="Proteomes" id="UP001139648">
    <property type="component" value="Unassembled WGS sequence"/>
</dbReference>
<comment type="caution">
    <text evidence="1">The sequence shown here is derived from an EMBL/GenBank/DDBJ whole genome shotgun (WGS) entry which is preliminary data.</text>
</comment>